<accession>A0A2K4WQ78</accession>
<proteinExistence type="predicted"/>
<name>A0A2K4WQ78_PSESX</name>
<dbReference type="EMBL" id="LT963409">
    <property type="protein sequence ID" value="SOS38061.1"/>
    <property type="molecule type" value="Genomic_DNA"/>
</dbReference>
<organism evidence="1 2">
    <name type="scientific">Pseudomonas syringae</name>
    <dbReference type="NCBI Taxonomy" id="317"/>
    <lineage>
        <taxon>Bacteria</taxon>
        <taxon>Pseudomonadati</taxon>
        <taxon>Pseudomonadota</taxon>
        <taxon>Gammaproteobacteria</taxon>
        <taxon>Pseudomonadales</taxon>
        <taxon>Pseudomonadaceae</taxon>
        <taxon>Pseudomonas</taxon>
    </lineage>
</organism>
<gene>
    <name evidence="1" type="ORF">CFBP3840_00997</name>
</gene>
<protein>
    <submittedName>
        <fullName evidence="1">Uncharacterized protein</fullName>
    </submittedName>
</protein>
<evidence type="ECO:0000313" key="1">
    <source>
        <dbReference type="EMBL" id="SOS38061.1"/>
    </source>
</evidence>
<dbReference type="Proteomes" id="UP000238095">
    <property type="component" value="Chromosome 1"/>
</dbReference>
<dbReference type="AlphaFoldDB" id="A0A2K4WQ78"/>
<reference evidence="1 2" key="1">
    <citation type="submission" date="2017-11" db="EMBL/GenBank/DDBJ databases">
        <authorList>
            <person name="Han C.G."/>
        </authorList>
    </citation>
    <scope>NUCLEOTIDE SEQUENCE [LARGE SCALE GENOMIC DNA]</scope>
    <source>
        <strain evidence="1">CFBP3840</strain>
    </source>
</reference>
<sequence length="51" mass="5635">MQVAYVLPVCIVLTPKQGAYLFHLSRPVTYRMNNCQSKFDPTIACPGGAAY</sequence>
<evidence type="ECO:0000313" key="2">
    <source>
        <dbReference type="Proteomes" id="UP000238095"/>
    </source>
</evidence>